<dbReference type="PANTHER" id="PTHR43539:SF68">
    <property type="entry name" value="FLAVIN-BINDING MONOOXYGENASE-LIKE PROTEIN (AFU_ORTHOLOGUE AFUA_4G09220)"/>
    <property type="match status" value="1"/>
</dbReference>
<dbReference type="EMBL" id="GL385399">
    <property type="protein sequence ID" value="EJT72202.1"/>
    <property type="molecule type" value="Genomic_DNA"/>
</dbReference>
<reference evidence="6" key="1">
    <citation type="submission" date="2010-07" db="EMBL/GenBank/DDBJ databases">
        <title>The genome sequence of Gaeumannomyces graminis var. tritici strain R3-111a-1.</title>
        <authorList>
            <consortium name="The Broad Institute Genome Sequencing Platform"/>
            <person name="Ma L.-J."/>
            <person name="Dead R."/>
            <person name="Young S."/>
            <person name="Zeng Q."/>
            <person name="Koehrsen M."/>
            <person name="Alvarado L."/>
            <person name="Berlin A."/>
            <person name="Chapman S.B."/>
            <person name="Chen Z."/>
            <person name="Freedman E."/>
            <person name="Gellesch M."/>
            <person name="Goldberg J."/>
            <person name="Griggs A."/>
            <person name="Gujja S."/>
            <person name="Heilman E.R."/>
            <person name="Heiman D."/>
            <person name="Hepburn T."/>
            <person name="Howarth C."/>
            <person name="Jen D."/>
            <person name="Larson L."/>
            <person name="Mehta T."/>
            <person name="Neiman D."/>
            <person name="Pearson M."/>
            <person name="Roberts A."/>
            <person name="Saif S."/>
            <person name="Shea T."/>
            <person name="Shenoy N."/>
            <person name="Sisk P."/>
            <person name="Stolte C."/>
            <person name="Sykes S."/>
            <person name="Walk T."/>
            <person name="White J."/>
            <person name="Yandava C."/>
            <person name="Haas B."/>
            <person name="Nusbaum C."/>
            <person name="Birren B."/>
        </authorList>
    </citation>
    <scope>NUCLEOTIDE SEQUENCE [LARGE SCALE GENOMIC DNA]</scope>
    <source>
        <strain evidence="6">R3-111a-1</strain>
    </source>
</reference>
<sequence length="633" mass="68784">MAAAVVADFPTDERIEFGSATIPPRPYPPTLTSTPADPAKIAGDLVRRFNDALASKDHDALASLFAPDGYWRDHLCSSWDLRTLKGRDAIKAFAAGSSSSGLTRLTVAGDPAGIRAPQPFPVDGFGKVLCLQFFVDAETALGSADGVVRLVEAGGGAWHIFTLFVTLRELRGFEEPLRHRREKGAEHAALRSGKNWKDRRAESIECADAEPAVVIIGAGQAGLAVAARLKMLNVKTLLIDKAARVGDSWRGRYHQLVLHDPVWYDHMPYVPFPDFWPVFTPKDKMADFLEAYAGLLELDVWNSTTLTSSAWDDAAGRWTLTLQRSKPGGSSGGAAVETRTLRPRHVIMATGHSGTMNLPAIKGMDSFQGDRLCHSSQFPGARQDGTGKKAVVVGSCNSGHDIAHDLHENGYDVTMVQRSSTTVVSSDSILRVALAGLYDEDGPPTPHADTWLWSYPTELFKSLQVDVNARQNENDAVLLQGLTRAGFKIDIGPHGAGLFMKYFQRGGGYYIDVGCSQLIVDGKVKVKQGSEVAEVLPRGIRLADGTVLEADEVVFATGYQNMRSEARAVLGDAVADRVGDVWGFDGEGEFRAIWRRSGHPGFWFMGGNLAMCRYYSRVLALQIKALEEGLAKP</sequence>
<dbReference type="Gene3D" id="3.50.50.60">
    <property type="entry name" value="FAD/NAD(P)-binding domain"/>
    <property type="match status" value="1"/>
</dbReference>
<dbReference type="GeneID" id="20349527"/>
<dbReference type="EnsemblFungi" id="EJT72202">
    <property type="protein sequence ID" value="EJT72202"/>
    <property type="gene ID" value="GGTG_09069"/>
</dbReference>
<dbReference type="InterPro" id="IPR037401">
    <property type="entry name" value="SnoaL-like"/>
</dbReference>
<evidence type="ECO:0000313" key="5">
    <source>
        <dbReference type="EnsemblFungi" id="EJT72202"/>
    </source>
</evidence>
<evidence type="ECO:0000313" key="6">
    <source>
        <dbReference type="Proteomes" id="UP000006039"/>
    </source>
</evidence>
<accession>J3P6C8</accession>
<dbReference type="SUPFAM" id="SSF54427">
    <property type="entry name" value="NTF2-like"/>
    <property type="match status" value="1"/>
</dbReference>
<dbReference type="STRING" id="644352.J3P6C8"/>
<keyword evidence="1" id="KW-0560">Oxidoreductase</keyword>
<reference evidence="4" key="2">
    <citation type="submission" date="2010-07" db="EMBL/GenBank/DDBJ databases">
        <authorList>
            <consortium name="The Broad Institute Genome Sequencing Platform"/>
            <consortium name="Broad Institute Genome Sequencing Center for Infectious Disease"/>
            <person name="Ma L.-J."/>
            <person name="Dead R."/>
            <person name="Young S."/>
            <person name="Zeng Q."/>
            <person name="Koehrsen M."/>
            <person name="Alvarado L."/>
            <person name="Berlin A."/>
            <person name="Chapman S.B."/>
            <person name="Chen Z."/>
            <person name="Freedman E."/>
            <person name="Gellesch M."/>
            <person name="Goldberg J."/>
            <person name="Griggs A."/>
            <person name="Gujja S."/>
            <person name="Heilman E.R."/>
            <person name="Heiman D."/>
            <person name="Hepburn T."/>
            <person name="Howarth C."/>
            <person name="Jen D."/>
            <person name="Larson L."/>
            <person name="Mehta T."/>
            <person name="Neiman D."/>
            <person name="Pearson M."/>
            <person name="Roberts A."/>
            <person name="Saif S."/>
            <person name="Shea T."/>
            <person name="Shenoy N."/>
            <person name="Sisk P."/>
            <person name="Stolte C."/>
            <person name="Sykes S."/>
            <person name="Walk T."/>
            <person name="White J."/>
            <person name="Yandava C."/>
            <person name="Haas B."/>
            <person name="Nusbaum C."/>
            <person name="Birren B."/>
        </authorList>
    </citation>
    <scope>NUCLEOTIDE SEQUENCE</scope>
    <source>
        <strain evidence="4">R3-111a-1</strain>
    </source>
</reference>
<dbReference type="Pfam" id="PF07992">
    <property type="entry name" value="Pyr_redox_2"/>
    <property type="match status" value="1"/>
</dbReference>
<reference evidence="5" key="5">
    <citation type="submission" date="2018-04" db="UniProtKB">
        <authorList>
            <consortium name="EnsemblFungi"/>
        </authorList>
    </citation>
    <scope>IDENTIFICATION</scope>
    <source>
        <strain evidence="5">R3-111a-1</strain>
    </source>
</reference>
<dbReference type="OrthoDB" id="74360at2759"/>
<proteinExistence type="predicted"/>
<dbReference type="HOGENOM" id="CLU_015676_1_0_1"/>
<dbReference type="PANTHER" id="PTHR43539">
    <property type="entry name" value="FLAVIN-BINDING MONOOXYGENASE-LIKE PROTEIN (AFU_ORTHOLOGUE AFUA_4G09220)"/>
    <property type="match status" value="1"/>
</dbReference>
<evidence type="ECO:0000256" key="1">
    <source>
        <dbReference type="ARBA" id="ARBA00023002"/>
    </source>
</evidence>
<evidence type="ECO:0000259" key="2">
    <source>
        <dbReference type="Pfam" id="PF07992"/>
    </source>
</evidence>
<feature type="domain" description="FAD/NAD(P)-binding" evidence="2">
    <location>
        <begin position="212"/>
        <end position="428"/>
    </location>
</feature>
<protein>
    <recommendedName>
        <fullName evidence="7">FAD/NAD(P)-binding domain-containing protein</fullName>
    </recommendedName>
</protein>
<name>J3P6C8_GAET3</name>
<evidence type="ECO:0008006" key="7">
    <source>
        <dbReference type="Google" id="ProtNLM"/>
    </source>
</evidence>
<dbReference type="Pfam" id="PF12680">
    <property type="entry name" value="SnoaL_2"/>
    <property type="match status" value="1"/>
</dbReference>
<dbReference type="eggNOG" id="KOG1399">
    <property type="taxonomic scope" value="Eukaryota"/>
</dbReference>
<feature type="domain" description="SnoaL-like" evidence="3">
    <location>
        <begin position="46"/>
        <end position="97"/>
    </location>
</feature>
<reference evidence="5" key="4">
    <citation type="journal article" date="2015" name="G3 (Bethesda)">
        <title>Genome sequences of three phytopathogenic species of the Magnaporthaceae family of fungi.</title>
        <authorList>
            <person name="Okagaki L.H."/>
            <person name="Nunes C.C."/>
            <person name="Sailsbery J."/>
            <person name="Clay B."/>
            <person name="Brown D."/>
            <person name="John T."/>
            <person name="Oh Y."/>
            <person name="Young N."/>
            <person name="Fitzgerald M."/>
            <person name="Haas B.J."/>
            <person name="Zeng Q."/>
            <person name="Young S."/>
            <person name="Adiconis X."/>
            <person name="Fan L."/>
            <person name="Levin J.Z."/>
            <person name="Mitchell T.K."/>
            <person name="Okubara P.A."/>
            <person name="Farman M.L."/>
            <person name="Kohn L.M."/>
            <person name="Birren B."/>
            <person name="Ma L.-J."/>
            <person name="Dean R.A."/>
        </authorList>
    </citation>
    <scope>NUCLEOTIDE SEQUENCE</scope>
    <source>
        <strain evidence="5">R3-111a-1</strain>
    </source>
</reference>
<dbReference type="InterPro" id="IPR050982">
    <property type="entry name" value="Auxin_biosynth/cation_transpt"/>
</dbReference>
<reference evidence="4" key="3">
    <citation type="submission" date="2010-09" db="EMBL/GenBank/DDBJ databases">
        <title>Annotation of Gaeumannomyces graminis var. tritici R3-111a-1.</title>
        <authorList>
            <consortium name="The Broad Institute Genome Sequencing Platform"/>
            <person name="Ma L.-J."/>
            <person name="Dead R."/>
            <person name="Young S.K."/>
            <person name="Zeng Q."/>
            <person name="Gargeya S."/>
            <person name="Fitzgerald M."/>
            <person name="Haas B."/>
            <person name="Abouelleil A."/>
            <person name="Alvarado L."/>
            <person name="Arachchi H.M."/>
            <person name="Berlin A."/>
            <person name="Brown A."/>
            <person name="Chapman S.B."/>
            <person name="Chen Z."/>
            <person name="Dunbar C."/>
            <person name="Freedman E."/>
            <person name="Gearin G."/>
            <person name="Gellesch M."/>
            <person name="Goldberg J."/>
            <person name="Griggs A."/>
            <person name="Gujja S."/>
            <person name="Heiman D."/>
            <person name="Howarth C."/>
            <person name="Larson L."/>
            <person name="Lui A."/>
            <person name="MacDonald P.J.P."/>
            <person name="Mehta T."/>
            <person name="Montmayeur A."/>
            <person name="Murphy C."/>
            <person name="Neiman D."/>
            <person name="Pearson M."/>
            <person name="Priest M."/>
            <person name="Roberts A."/>
            <person name="Saif S."/>
            <person name="Shea T."/>
            <person name="Shenoy N."/>
            <person name="Sisk P."/>
            <person name="Stolte C."/>
            <person name="Sykes S."/>
            <person name="Yandava C."/>
            <person name="Wortman J."/>
            <person name="Nusbaum C."/>
            <person name="Birren B."/>
        </authorList>
    </citation>
    <scope>NUCLEOTIDE SEQUENCE</scope>
    <source>
        <strain evidence="4">R3-111a-1</strain>
    </source>
</reference>
<dbReference type="InterPro" id="IPR032710">
    <property type="entry name" value="NTF2-like_dom_sf"/>
</dbReference>
<gene>
    <name evidence="5" type="primary">20349527</name>
    <name evidence="4" type="ORF">GGTG_09069</name>
</gene>
<evidence type="ECO:0000313" key="4">
    <source>
        <dbReference type="EMBL" id="EJT72202.1"/>
    </source>
</evidence>
<dbReference type="GO" id="GO:0050660">
    <property type="term" value="F:flavin adenine dinucleotide binding"/>
    <property type="evidence" value="ECO:0007669"/>
    <property type="project" value="TreeGrafter"/>
</dbReference>
<organism evidence="4">
    <name type="scientific">Gaeumannomyces tritici (strain R3-111a-1)</name>
    <name type="common">Wheat and barley take-all root rot fungus</name>
    <name type="synonym">Gaeumannomyces graminis var. tritici</name>
    <dbReference type="NCBI Taxonomy" id="644352"/>
    <lineage>
        <taxon>Eukaryota</taxon>
        <taxon>Fungi</taxon>
        <taxon>Dikarya</taxon>
        <taxon>Ascomycota</taxon>
        <taxon>Pezizomycotina</taxon>
        <taxon>Sordariomycetes</taxon>
        <taxon>Sordariomycetidae</taxon>
        <taxon>Magnaporthales</taxon>
        <taxon>Magnaporthaceae</taxon>
        <taxon>Gaeumannomyces</taxon>
    </lineage>
</organism>
<dbReference type="Gene3D" id="3.10.450.50">
    <property type="match status" value="1"/>
</dbReference>
<dbReference type="GO" id="GO:0004497">
    <property type="term" value="F:monooxygenase activity"/>
    <property type="evidence" value="ECO:0007669"/>
    <property type="project" value="TreeGrafter"/>
</dbReference>
<keyword evidence="6" id="KW-1185">Reference proteome</keyword>
<dbReference type="InterPro" id="IPR023753">
    <property type="entry name" value="FAD/NAD-binding_dom"/>
</dbReference>
<dbReference type="InterPro" id="IPR036188">
    <property type="entry name" value="FAD/NAD-bd_sf"/>
</dbReference>
<evidence type="ECO:0000259" key="3">
    <source>
        <dbReference type="Pfam" id="PF12680"/>
    </source>
</evidence>
<dbReference type="Proteomes" id="UP000006039">
    <property type="component" value="Unassembled WGS sequence"/>
</dbReference>
<dbReference type="AlphaFoldDB" id="J3P6C8"/>
<dbReference type="VEuPathDB" id="FungiDB:GGTG_09069"/>
<dbReference type="RefSeq" id="XP_009225176.1">
    <property type="nucleotide sequence ID" value="XM_009226912.1"/>
</dbReference>
<dbReference type="SUPFAM" id="SSF51905">
    <property type="entry name" value="FAD/NAD(P)-binding domain"/>
    <property type="match status" value="1"/>
</dbReference>